<evidence type="ECO:0000313" key="2">
    <source>
        <dbReference type="EMBL" id="XCG65248.1"/>
    </source>
</evidence>
<feature type="region of interest" description="Disordered" evidence="1">
    <location>
        <begin position="1"/>
        <end position="54"/>
    </location>
</feature>
<name>A0AAU8DSQ8_9ACTN</name>
<sequence length="219" mass="22465">MATATSAASNASSASTQTSVTSSTASSPACPSWPASEGLGTSDDDGKPDSIGNPFWRVHGAGTVAVDEADPPTSLREAVGRAEFVVEGKIIAAEVVEPRGADPTRIRGGARTLVTVASANGRQYKFGLARAPSADCILSQVALPDQTYFFLFATPAGRQPPGATASCFDMACVVGAAAPRGATRVLGSDPSELRDMWTDTGGLRGTDAIRAYIEQSLRG</sequence>
<gene>
    <name evidence="2" type="ORF">ABLG96_08150</name>
</gene>
<evidence type="ECO:0000256" key="1">
    <source>
        <dbReference type="SAM" id="MobiDB-lite"/>
    </source>
</evidence>
<dbReference type="EMBL" id="CP159218">
    <property type="protein sequence ID" value="XCG65248.1"/>
    <property type="molecule type" value="Genomic_DNA"/>
</dbReference>
<proteinExistence type="predicted"/>
<protein>
    <submittedName>
        <fullName evidence="2">Uncharacterized protein</fullName>
    </submittedName>
</protein>
<organism evidence="2">
    <name type="scientific">Nakamurella sp. A5-74</name>
    <dbReference type="NCBI Taxonomy" id="3158264"/>
    <lineage>
        <taxon>Bacteria</taxon>
        <taxon>Bacillati</taxon>
        <taxon>Actinomycetota</taxon>
        <taxon>Actinomycetes</taxon>
        <taxon>Nakamurellales</taxon>
        <taxon>Nakamurellaceae</taxon>
        <taxon>Nakamurella</taxon>
    </lineage>
</organism>
<dbReference type="AlphaFoldDB" id="A0AAU8DSQ8"/>
<accession>A0AAU8DSQ8</accession>
<reference evidence="2" key="1">
    <citation type="submission" date="2024-05" db="EMBL/GenBank/DDBJ databases">
        <authorList>
            <person name="Cai S.Y."/>
            <person name="Jin L.M."/>
            <person name="Li H.R."/>
        </authorList>
    </citation>
    <scope>NUCLEOTIDE SEQUENCE</scope>
    <source>
        <strain evidence="2">A5-74</strain>
    </source>
</reference>
<dbReference type="RefSeq" id="WP_353650855.1">
    <property type="nucleotide sequence ID" value="NZ_CP159218.1"/>
</dbReference>
<feature type="compositionally biased region" description="Low complexity" evidence="1">
    <location>
        <begin position="1"/>
        <end position="36"/>
    </location>
</feature>